<sequence>MSSPSNSNPQNTNAYATLLTRPSYLAGTVILAYTLHKHSPTTPLIIFYTPSTLPQNCISALGTESQYSNCVLRPVSHLKVPTPTSGEDSRKNSSKLIAERFADTWTKLRVFEAYDMKEKFEKICFLDSDMLIRRDPSPIVFSTPLPGEDWTLATHVCVCNLDSDPWAPADWKRENCAYTGLTHPSCVENPPPVSSTPPTHALFNSGCFVFQPSPALADKVMRTFESTPPETLSWYLFPDQDFLNQVFKGKWRALPYTVNALKTWRYWHKEMWRDGEVRVCHFIVDKPWAAELPEDQSVGVGYKGRDGVTHRWWWDQFRNWDDERRGEGIGKKELEELLNTVWSFTACGNGRDELKAIGSQAQGFAENRGKNGSKGEEKKEDDKQEVQNTRSDEAPHHGNDNDPSIIDEPFGPVLRPRMLGERGHGPVVRFPVSDKSKEG</sequence>
<evidence type="ECO:0000256" key="1">
    <source>
        <dbReference type="SAM" id="MobiDB-lite"/>
    </source>
</evidence>
<accession>A0A9P4MYG2</accession>
<keyword evidence="2" id="KW-0808">Transferase</keyword>
<proteinExistence type="predicted"/>
<evidence type="ECO:0000313" key="3">
    <source>
        <dbReference type="Proteomes" id="UP000799536"/>
    </source>
</evidence>
<dbReference type="OrthoDB" id="2014201at2759"/>
<dbReference type="GO" id="GO:0016757">
    <property type="term" value="F:glycosyltransferase activity"/>
    <property type="evidence" value="ECO:0007669"/>
    <property type="project" value="InterPro"/>
</dbReference>
<feature type="region of interest" description="Disordered" evidence="1">
    <location>
        <begin position="360"/>
        <end position="439"/>
    </location>
</feature>
<dbReference type="AlphaFoldDB" id="A0A9P4MYG2"/>
<dbReference type="InterPro" id="IPR002495">
    <property type="entry name" value="Glyco_trans_8"/>
</dbReference>
<organism evidence="2 3">
    <name type="scientific">Delitschia confertaspora ATCC 74209</name>
    <dbReference type="NCBI Taxonomy" id="1513339"/>
    <lineage>
        <taxon>Eukaryota</taxon>
        <taxon>Fungi</taxon>
        <taxon>Dikarya</taxon>
        <taxon>Ascomycota</taxon>
        <taxon>Pezizomycotina</taxon>
        <taxon>Dothideomycetes</taxon>
        <taxon>Pleosporomycetidae</taxon>
        <taxon>Pleosporales</taxon>
        <taxon>Delitschiaceae</taxon>
        <taxon>Delitschia</taxon>
    </lineage>
</organism>
<feature type="compositionally biased region" description="Basic and acidic residues" evidence="1">
    <location>
        <begin position="367"/>
        <end position="400"/>
    </location>
</feature>
<dbReference type="PANTHER" id="PTHR11183">
    <property type="entry name" value="GLYCOGENIN SUBFAMILY MEMBER"/>
    <property type="match status" value="1"/>
</dbReference>
<protein>
    <submittedName>
        <fullName evidence="2">Nucleotide-diphospho-sugar transferase</fullName>
    </submittedName>
</protein>
<dbReference type="Pfam" id="PF01501">
    <property type="entry name" value="Glyco_transf_8"/>
    <property type="match status" value="1"/>
</dbReference>
<gene>
    <name evidence="2" type="ORF">GQ43DRAFT_441146</name>
</gene>
<dbReference type="InterPro" id="IPR029044">
    <property type="entry name" value="Nucleotide-diphossugar_trans"/>
</dbReference>
<evidence type="ECO:0000313" key="2">
    <source>
        <dbReference type="EMBL" id="KAF2200855.1"/>
    </source>
</evidence>
<dbReference type="EMBL" id="ML994002">
    <property type="protein sequence ID" value="KAF2200855.1"/>
    <property type="molecule type" value="Genomic_DNA"/>
</dbReference>
<comment type="caution">
    <text evidence="2">The sequence shown here is derived from an EMBL/GenBank/DDBJ whole genome shotgun (WGS) entry which is preliminary data.</text>
</comment>
<dbReference type="Proteomes" id="UP000799536">
    <property type="component" value="Unassembled WGS sequence"/>
</dbReference>
<name>A0A9P4MYG2_9PLEO</name>
<keyword evidence="3" id="KW-1185">Reference proteome</keyword>
<dbReference type="Gene3D" id="3.90.550.10">
    <property type="entry name" value="Spore Coat Polysaccharide Biosynthesis Protein SpsA, Chain A"/>
    <property type="match status" value="1"/>
</dbReference>
<dbReference type="InterPro" id="IPR050587">
    <property type="entry name" value="GNT1/Glycosyltrans_8"/>
</dbReference>
<dbReference type="SUPFAM" id="SSF53448">
    <property type="entry name" value="Nucleotide-diphospho-sugar transferases"/>
    <property type="match status" value="1"/>
</dbReference>
<reference evidence="2" key="1">
    <citation type="journal article" date="2020" name="Stud. Mycol.">
        <title>101 Dothideomycetes genomes: a test case for predicting lifestyles and emergence of pathogens.</title>
        <authorList>
            <person name="Haridas S."/>
            <person name="Albert R."/>
            <person name="Binder M."/>
            <person name="Bloem J."/>
            <person name="Labutti K."/>
            <person name="Salamov A."/>
            <person name="Andreopoulos B."/>
            <person name="Baker S."/>
            <person name="Barry K."/>
            <person name="Bills G."/>
            <person name="Bluhm B."/>
            <person name="Cannon C."/>
            <person name="Castanera R."/>
            <person name="Culley D."/>
            <person name="Daum C."/>
            <person name="Ezra D."/>
            <person name="Gonzalez J."/>
            <person name="Henrissat B."/>
            <person name="Kuo A."/>
            <person name="Liang C."/>
            <person name="Lipzen A."/>
            <person name="Lutzoni F."/>
            <person name="Magnuson J."/>
            <person name="Mondo S."/>
            <person name="Nolan M."/>
            <person name="Ohm R."/>
            <person name="Pangilinan J."/>
            <person name="Park H.-J."/>
            <person name="Ramirez L."/>
            <person name="Alfaro M."/>
            <person name="Sun H."/>
            <person name="Tritt A."/>
            <person name="Yoshinaga Y."/>
            <person name="Zwiers L.-H."/>
            <person name="Turgeon B."/>
            <person name="Goodwin S."/>
            <person name="Spatafora J."/>
            <person name="Crous P."/>
            <person name="Grigoriev I."/>
        </authorList>
    </citation>
    <scope>NUCLEOTIDE SEQUENCE</scope>
    <source>
        <strain evidence="2">ATCC 74209</strain>
    </source>
</reference>